<reference evidence="2" key="1">
    <citation type="submission" date="2020-04" db="EMBL/GenBank/DDBJ databases">
        <authorList>
            <person name="Zhang T."/>
        </authorList>
    </citation>
    <scope>NUCLEOTIDE SEQUENCE</scope>
    <source>
        <strain evidence="2">HKST-UBA03</strain>
    </source>
</reference>
<keyword evidence="1" id="KW-0812">Transmembrane</keyword>
<keyword evidence="1" id="KW-0472">Membrane</keyword>
<dbReference type="EMBL" id="JAGQKZ010000035">
    <property type="protein sequence ID" value="MCA9392301.1"/>
    <property type="molecule type" value="Genomic_DNA"/>
</dbReference>
<evidence type="ECO:0000313" key="3">
    <source>
        <dbReference type="Proteomes" id="UP000751518"/>
    </source>
</evidence>
<reference evidence="2" key="2">
    <citation type="journal article" date="2021" name="Microbiome">
        <title>Successional dynamics and alternative stable states in a saline activated sludge microbial community over 9 years.</title>
        <authorList>
            <person name="Wang Y."/>
            <person name="Ye J."/>
            <person name="Ju F."/>
            <person name="Liu L."/>
            <person name="Boyd J.A."/>
            <person name="Deng Y."/>
            <person name="Parks D.H."/>
            <person name="Jiang X."/>
            <person name="Yin X."/>
            <person name="Woodcroft B.J."/>
            <person name="Tyson G.W."/>
            <person name="Hugenholtz P."/>
            <person name="Polz M.F."/>
            <person name="Zhang T."/>
        </authorList>
    </citation>
    <scope>NUCLEOTIDE SEQUENCE</scope>
    <source>
        <strain evidence="2">HKST-UBA03</strain>
    </source>
</reference>
<evidence type="ECO:0000313" key="2">
    <source>
        <dbReference type="EMBL" id="MCA9392301.1"/>
    </source>
</evidence>
<dbReference type="Proteomes" id="UP000751518">
    <property type="component" value="Unassembled WGS sequence"/>
</dbReference>
<name>A0A955LLX7_UNCKA</name>
<protein>
    <submittedName>
        <fullName evidence="2">Uncharacterized protein</fullName>
    </submittedName>
</protein>
<sequence length="164" mass="18304">MEESAKKINYKGKEYNSIEEMPEEVRKVLTPEFMSGLMENNAEVVMQSLSNDKGGSIMKLPKYIFAIVAYVFSIAEGQAFRTLGLLLNVSINPLVSFIASMIIGQISYMLAVKKVESMDDKLKISYGSGLGFLTKFGQWAVAGQYVTLINLAFYAFVFAVKYFV</sequence>
<feature type="transmembrane region" description="Helical" evidence="1">
    <location>
        <begin position="93"/>
        <end position="112"/>
    </location>
</feature>
<keyword evidence="1" id="KW-1133">Transmembrane helix</keyword>
<evidence type="ECO:0000256" key="1">
    <source>
        <dbReference type="SAM" id="Phobius"/>
    </source>
</evidence>
<comment type="caution">
    <text evidence="2">The sequence shown here is derived from an EMBL/GenBank/DDBJ whole genome shotgun (WGS) entry which is preliminary data.</text>
</comment>
<organism evidence="2 3">
    <name type="scientific">candidate division WWE3 bacterium</name>
    <dbReference type="NCBI Taxonomy" id="2053526"/>
    <lineage>
        <taxon>Bacteria</taxon>
        <taxon>Katanobacteria</taxon>
    </lineage>
</organism>
<accession>A0A955LLX7</accession>
<gene>
    <name evidence="2" type="ORF">KC614_03805</name>
</gene>
<feature type="transmembrane region" description="Helical" evidence="1">
    <location>
        <begin position="147"/>
        <end position="163"/>
    </location>
</feature>
<dbReference type="AlphaFoldDB" id="A0A955LLX7"/>
<proteinExistence type="predicted"/>